<reference evidence="2" key="1">
    <citation type="submission" date="2020-08" db="EMBL/GenBank/DDBJ databases">
        <title>Whole genome shotgun sequence of Actinocatenispora sera NBRC 101916.</title>
        <authorList>
            <person name="Komaki H."/>
            <person name="Tamura T."/>
        </authorList>
    </citation>
    <scope>NUCLEOTIDE SEQUENCE</scope>
    <source>
        <strain evidence="2">NBRC 101916</strain>
    </source>
</reference>
<evidence type="ECO:0000313" key="3">
    <source>
        <dbReference type="Proteomes" id="UP000680750"/>
    </source>
</evidence>
<evidence type="ECO:0000259" key="1">
    <source>
        <dbReference type="Pfam" id="PF13026"/>
    </source>
</evidence>
<organism evidence="2 3">
    <name type="scientific">Actinocatenispora sera</name>
    <dbReference type="NCBI Taxonomy" id="390989"/>
    <lineage>
        <taxon>Bacteria</taxon>
        <taxon>Bacillati</taxon>
        <taxon>Actinomycetota</taxon>
        <taxon>Actinomycetes</taxon>
        <taxon>Micromonosporales</taxon>
        <taxon>Micromonosporaceae</taxon>
        <taxon>Actinocatenispora</taxon>
    </lineage>
</organism>
<name>A0A810KWD1_9ACTN</name>
<dbReference type="Proteomes" id="UP000680750">
    <property type="component" value="Chromosome"/>
</dbReference>
<accession>A0A810KWD1</accession>
<gene>
    <name evidence="2" type="ORF">Asera_04960</name>
</gene>
<dbReference type="KEGG" id="aser:Asera_04960"/>
<evidence type="ECO:0000313" key="2">
    <source>
        <dbReference type="EMBL" id="BCJ26388.1"/>
    </source>
</evidence>
<protein>
    <recommendedName>
        <fullName evidence="1">DUF3887 domain-containing protein</fullName>
    </recommendedName>
</protein>
<dbReference type="Pfam" id="PF13026">
    <property type="entry name" value="DUF3887"/>
    <property type="match status" value="1"/>
</dbReference>
<dbReference type="Gene3D" id="3.10.450.590">
    <property type="match status" value="1"/>
</dbReference>
<dbReference type="EMBL" id="AP023354">
    <property type="protein sequence ID" value="BCJ26388.1"/>
    <property type="molecule type" value="Genomic_DNA"/>
</dbReference>
<sequence>MAGNEAPVRCRQCDKPLVQKKSKGRVRLYCDATCRSAARRERAAVKEKLTRHDRQETVDTGEHDPLTEVIAAHDALRAADRRLHRAVRAARSAGETWEVIGETLGITRQAAYQRFGRAGERSDTGLAPLPDAADRSVRILVDLTEGRWPAVVSRFSPRMAGAVDATRLAAVWAELTDSIGRYEGIGTTFVRRIGRHTVVDVAVRCEAGDATLRVAYDDGGAIAGLLVLPVAQT</sequence>
<dbReference type="AlphaFoldDB" id="A0A810KWD1"/>
<feature type="domain" description="DUF3887" evidence="1">
    <location>
        <begin position="139"/>
        <end position="225"/>
    </location>
</feature>
<proteinExistence type="predicted"/>
<keyword evidence="3" id="KW-1185">Reference proteome</keyword>
<dbReference type="InterPro" id="IPR024981">
    <property type="entry name" value="DUF3887"/>
</dbReference>